<feature type="non-terminal residue" evidence="3">
    <location>
        <position position="1"/>
    </location>
</feature>
<sequence length="448" mass="50059">LPGEHRLEPLTELLTILQTILRGRQVWGHMLLFTRERRRLGFSLLAPPEAHRGTEQETLHQTLHRRFLILGSALAVGLLFLGLSADVWILSDSPEAYFTGLLDRLADWWQGLNGWEKAGVITTVTVLGGILTVATGGGFLAGGFTALGAALTANDILQNPESTKAFLKDPVGTLKQWGKELLRRPPQEAGVLVLAVAADQLARRVPVLRVVDELIHRGKTTLQRWARRWMPGHSMQEAGTGARVDWNEPDVRQARGSGASNGPGGEGKEPEKKKTGWERFEEEDPLPGSLGTSKTKSLFKSVLDQAYKEDPGRKTTFGIPDDIVVKDGKITIVEEAKMYSKKDFERLAEMAKENPKKFTREGIPANTDARQIRYIQFKKHQASINYLLDNLDKISSAKELGITHSDAKVEYMLKVPKWASEEALEKMKKAFEEQLRITVKYRRIDWGG</sequence>
<keyword evidence="2" id="KW-1133">Transmembrane helix</keyword>
<keyword evidence="2" id="KW-0472">Membrane</keyword>
<name>A0ABW4CEN6_9BACL</name>
<dbReference type="EMBL" id="JBHTNU010000028">
    <property type="protein sequence ID" value="MFD1428556.1"/>
    <property type="molecule type" value="Genomic_DNA"/>
</dbReference>
<organism evidence="3 4">
    <name type="scientific">Kroppenstedtia sanguinis</name>
    <dbReference type="NCBI Taxonomy" id="1380684"/>
    <lineage>
        <taxon>Bacteria</taxon>
        <taxon>Bacillati</taxon>
        <taxon>Bacillota</taxon>
        <taxon>Bacilli</taxon>
        <taxon>Bacillales</taxon>
        <taxon>Thermoactinomycetaceae</taxon>
        <taxon>Kroppenstedtia</taxon>
    </lineage>
</organism>
<evidence type="ECO:0000256" key="1">
    <source>
        <dbReference type="SAM" id="MobiDB-lite"/>
    </source>
</evidence>
<comment type="caution">
    <text evidence="3">The sequence shown here is derived from an EMBL/GenBank/DDBJ whole genome shotgun (WGS) entry which is preliminary data.</text>
</comment>
<evidence type="ECO:0000256" key="2">
    <source>
        <dbReference type="SAM" id="Phobius"/>
    </source>
</evidence>
<feature type="region of interest" description="Disordered" evidence="1">
    <location>
        <begin position="252"/>
        <end position="291"/>
    </location>
</feature>
<accession>A0ABW4CEN6</accession>
<protein>
    <recommendedName>
        <fullName evidence="5">Restriction endonuclease fold toxin 5</fullName>
    </recommendedName>
</protein>
<evidence type="ECO:0008006" key="5">
    <source>
        <dbReference type="Google" id="ProtNLM"/>
    </source>
</evidence>
<feature type="transmembrane region" description="Helical" evidence="2">
    <location>
        <begin position="67"/>
        <end position="90"/>
    </location>
</feature>
<proteinExistence type="predicted"/>
<dbReference type="Proteomes" id="UP001597282">
    <property type="component" value="Unassembled WGS sequence"/>
</dbReference>
<feature type="compositionally biased region" description="Basic and acidic residues" evidence="1">
    <location>
        <begin position="266"/>
        <end position="279"/>
    </location>
</feature>
<keyword evidence="4" id="KW-1185">Reference proteome</keyword>
<reference evidence="4" key="1">
    <citation type="journal article" date="2019" name="Int. J. Syst. Evol. Microbiol.">
        <title>The Global Catalogue of Microorganisms (GCM) 10K type strain sequencing project: providing services to taxonomists for standard genome sequencing and annotation.</title>
        <authorList>
            <consortium name="The Broad Institute Genomics Platform"/>
            <consortium name="The Broad Institute Genome Sequencing Center for Infectious Disease"/>
            <person name="Wu L."/>
            <person name="Ma J."/>
        </authorList>
    </citation>
    <scope>NUCLEOTIDE SEQUENCE [LARGE SCALE GENOMIC DNA]</scope>
    <source>
        <strain evidence="4">S1</strain>
    </source>
</reference>
<evidence type="ECO:0000313" key="4">
    <source>
        <dbReference type="Proteomes" id="UP001597282"/>
    </source>
</evidence>
<gene>
    <name evidence="3" type="ORF">ACFQ4Y_16820</name>
</gene>
<keyword evidence="2" id="KW-0812">Transmembrane</keyword>
<evidence type="ECO:0000313" key="3">
    <source>
        <dbReference type="EMBL" id="MFD1428556.1"/>
    </source>
</evidence>